<dbReference type="InterPro" id="IPR036770">
    <property type="entry name" value="Ankyrin_rpt-contain_sf"/>
</dbReference>
<proteinExistence type="predicted"/>
<dbReference type="EMBL" id="ML996687">
    <property type="protein sequence ID" value="KAF2405348.1"/>
    <property type="molecule type" value="Genomic_DNA"/>
</dbReference>
<keyword evidence="5" id="KW-1185">Reference proteome</keyword>
<evidence type="ECO:0000256" key="2">
    <source>
        <dbReference type="ARBA" id="ARBA00023043"/>
    </source>
</evidence>
<gene>
    <name evidence="4" type="ORF">EJ06DRAFT_458889</name>
</gene>
<dbReference type="PROSITE" id="PS50088">
    <property type="entry name" value="ANK_REPEAT"/>
    <property type="match status" value="1"/>
</dbReference>
<sequence length="95" mass="10469">INATYGRDKHTALHIAIGTVMVQGDDLRWKRGQITKAVKKLLEYGADTAARDVIGLTPVHYCIKSQNLDALEVLIGKGANVNVEDKMGRTPLWLL</sequence>
<dbReference type="PANTHER" id="PTHR24173">
    <property type="entry name" value="ANKYRIN REPEAT CONTAINING"/>
    <property type="match status" value="1"/>
</dbReference>
<feature type="non-terminal residue" evidence="4">
    <location>
        <position position="1"/>
    </location>
</feature>
<dbReference type="PROSITE" id="PS50297">
    <property type="entry name" value="ANK_REP_REGION"/>
    <property type="match status" value="1"/>
</dbReference>
<evidence type="ECO:0000313" key="4">
    <source>
        <dbReference type="EMBL" id="KAF2405348.1"/>
    </source>
</evidence>
<feature type="repeat" description="ANK" evidence="3">
    <location>
        <begin position="54"/>
        <end position="86"/>
    </location>
</feature>
<dbReference type="SUPFAM" id="SSF48403">
    <property type="entry name" value="Ankyrin repeat"/>
    <property type="match status" value="1"/>
</dbReference>
<evidence type="ECO:0000313" key="5">
    <source>
        <dbReference type="Proteomes" id="UP000799640"/>
    </source>
</evidence>
<dbReference type="AlphaFoldDB" id="A0A6G1IAM1"/>
<dbReference type="PROSITE" id="PS50890">
    <property type="entry name" value="PUA"/>
    <property type="match status" value="1"/>
</dbReference>
<accession>A0A6G1IAM1</accession>
<evidence type="ECO:0000256" key="1">
    <source>
        <dbReference type="ARBA" id="ARBA00022737"/>
    </source>
</evidence>
<dbReference type="SMART" id="SM00248">
    <property type="entry name" value="ANK"/>
    <property type="match status" value="2"/>
</dbReference>
<dbReference type="Pfam" id="PF12796">
    <property type="entry name" value="Ank_2"/>
    <property type="match status" value="1"/>
</dbReference>
<dbReference type="Gene3D" id="1.25.40.20">
    <property type="entry name" value="Ankyrin repeat-containing domain"/>
    <property type="match status" value="1"/>
</dbReference>
<name>A0A6G1IAM1_9PEZI</name>
<dbReference type="OrthoDB" id="5596414at2759"/>
<keyword evidence="2 3" id="KW-0040">ANK repeat</keyword>
<keyword evidence="1" id="KW-0677">Repeat</keyword>
<feature type="non-terminal residue" evidence="4">
    <location>
        <position position="95"/>
    </location>
</feature>
<dbReference type="InterPro" id="IPR002110">
    <property type="entry name" value="Ankyrin_rpt"/>
</dbReference>
<dbReference type="Proteomes" id="UP000799640">
    <property type="component" value="Unassembled WGS sequence"/>
</dbReference>
<evidence type="ECO:0000256" key="3">
    <source>
        <dbReference type="PROSITE-ProRule" id="PRU00023"/>
    </source>
</evidence>
<organism evidence="4 5">
    <name type="scientific">Trichodelitschia bisporula</name>
    <dbReference type="NCBI Taxonomy" id="703511"/>
    <lineage>
        <taxon>Eukaryota</taxon>
        <taxon>Fungi</taxon>
        <taxon>Dikarya</taxon>
        <taxon>Ascomycota</taxon>
        <taxon>Pezizomycotina</taxon>
        <taxon>Dothideomycetes</taxon>
        <taxon>Dothideomycetes incertae sedis</taxon>
        <taxon>Phaeotrichales</taxon>
        <taxon>Phaeotrichaceae</taxon>
        <taxon>Trichodelitschia</taxon>
    </lineage>
</organism>
<protein>
    <submittedName>
        <fullName evidence="4">Ankyrin</fullName>
    </submittedName>
</protein>
<reference evidence="4" key="1">
    <citation type="journal article" date="2020" name="Stud. Mycol.">
        <title>101 Dothideomycetes genomes: a test case for predicting lifestyles and emergence of pathogens.</title>
        <authorList>
            <person name="Haridas S."/>
            <person name="Albert R."/>
            <person name="Binder M."/>
            <person name="Bloem J."/>
            <person name="Labutti K."/>
            <person name="Salamov A."/>
            <person name="Andreopoulos B."/>
            <person name="Baker S."/>
            <person name="Barry K."/>
            <person name="Bills G."/>
            <person name="Bluhm B."/>
            <person name="Cannon C."/>
            <person name="Castanera R."/>
            <person name="Culley D."/>
            <person name="Daum C."/>
            <person name="Ezra D."/>
            <person name="Gonzalez J."/>
            <person name="Henrissat B."/>
            <person name="Kuo A."/>
            <person name="Liang C."/>
            <person name="Lipzen A."/>
            <person name="Lutzoni F."/>
            <person name="Magnuson J."/>
            <person name="Mondo S."/>
            <person name="Nolan M."/>
            <person name="Ohm R."/>
            <person name="Pangilinan J."/>
            <person name="Park H.-J."/>
            <person name="Ramirez L."/>
            <person name="Alfaro M."/>
            <person name="Sun H."/>
            <person name="Tritt A."/>
            <person name="Yoshinaga Y."/>
            <person name="Zwiers L.-H."/>
            <person name="Turgeon B."/>
            <person name="Goodwin S."/>
            <person name="Spatafora J."/>
            <person name="Crous P."/>
            <person name="Grigoriev I."/>
        </authorList>
    </citation>
    <scope>NUCLEOTIDE SEQUENCE</scope>
    <source>
        <strain evidence="4">CBS 262.69</strain>
    </source>
</reference>
<dbReference type="PANTHER" id="PTHR24173:SF74">
    <property type="entry name" value="ANKYRIN REPEAT DOMAIN-CONTAINING PROTEIN 16"/>
    <property type="match status" value="1"/>
</dbReference>